<gene>
    <name evidence="1" type="ORF">BDW42DRAFT_95189</name>
</gene>
<dbReference type="EMBL" id="KZ559535">
    <property type="protein sequence ID" value="PLN81581.1"/>
    <property type="molecule type" value="Genomic_DNA"/>
</dbReference>
<name>A0A2J5HVZ6_9EURO</name>
<dbReference type="AlphaFoldDB" id="A0A2J5HVZ6"/>
<reference evidence="2" key="1">
    <citation type="submission" date="2017-12" db="EMBL/GenBank/DDBJ databases">
        <authorList>
            <consortium name="DOE Joint Genome Institute"/>
            <person name="Mondo S.J."/>
            <person name="Kjaerbolling I."/>
            <person name="Vesth T.C."/>
            <person name="Frisvad J.C."/>
            <person name="Nybo J.L."/>
            <person name="Theobald S."/>
            <person name="Kuo A."/>
            <person name="Bowyer P."/>
            <person name="Matsuda Y."/>
            <person name="Lyhne E.K."/>
            <person name="Kogle M.E."/>
            <person name="Clum A."/>
            <person name="Lipzen A."/>
            <person name="Salamov A."/>
            <person name="Ngan C.Y."/>
            <person name="Daum C."/>
            <person name="Chiniquy J."/>
            <person name="Barry K."/>
            <person name="LaButti K."/>
            <person name="Haridas S."/>
            <person name="Simmons B.A."/>
            <person name="Magnuson J.K."/>
            <person name="Mortensen U.H."/>
            <person name="Larsen T.O."/>
            <person name="Grigoriev I.V."/>
            <person name="Baker S.E."/>
            <person name="Andersen M.R."/>
            <person name="Nordberg H.P."/>
            <person name="Cantor M.N."/>
            <person name="Hua S.X."/>
        </authorList>
    </citation>
    <scope>NUCLEOTIDE SEQUENCE [LARGE SCALE GENOMIC DNA]</scope>
    <source>
        <strain evidence="2">IBT 19404</strain>
    </source>
</reference>
<evidence type="ECO:0000313" key="1">
    <source>
        <dbReference type="EMBL" id="PLN81581.1"/>
    </source>
</evidence>
<protein>
    <submittedName>
        <fullName evidence="1">Uncharacterized protein</fullName>
    </submittedName>
</protein>
<proteinExistence type="predicted"/>
<keyword evidence="2" id="KW-1185">Reference proteome</keyword>
<accession>A0A2J5HVZ6</accession>
<organism evidence="1 2">
    <name type="scientific">Aspergillus taichungensis</name>
    <dbReference type="NCBI Taxonomy" id="482145"/>
    <lineage>
        <taxon>Eukaryota</taxon>
        <taxon>Fungi</taxon>
        <taxon>Dikarya</taxon>
        <taxon>Ascomycota</taxon>
        <taxon>Pezizomycotina</taxon>
        <taxon>Eurotiomycetes</taxon>
        <taxon>Eurotiomycetidae</taxon>
        <taxon>Eurotiales</taxon>
        <taxon>Aspergillaceae</taxon>
        <taxon>Aspergillus</taxon>
        <taxon>Aspergillus subgen. Circumdati</taxon>
    </lineage>
</organism>
<dbReference type="Proteomes" id="UP000235023">
    <property type="component" value="Unassembled WGS sequence"/>
</dbReference>
<evidence type="ECO:0000313" key="2">
    <source>
        <dbReference type="Proteomes" id="UP000235023"/>
    </source>
</evidence>
<sequence>MYVLLALVLGGLSPRRASYLRLRPHRLSGERACSSVSRHTSGEHRQTLLLDVSGIEFYILKIVGVGKRGRYGKTTRLIPASSQICDYETIYGTCVVDNRVGDHDWGRQGALFSYLRDFVSVSVSVQFPI</sequence>